<evidence type="ECO:0000313" key="2">
    <source>
        <dbReference type="EMBL" id="KAH1169096.1"/>
    </source>
</evidence>
<organism evidence="2 3">
    <name type="scientific">Mauremys mutica</name>
    <name type="common">yellowpond turtle</name>
    <dbReference type="NCBI Taxonomy" id="74926"/>
    <lineage>
        <taxon>Eukaryota</taxon>
        <taxon>Metazoa</taxon>
        <taxon>Chordata</taxon>
        <taxon>Craniata</taxon>
        <taxon>Vertebrata</taxon>
        <taxon>Euteleostomi</taxon>
        <taxon>Archelosauria</taxon>
        <taxon>Testudinata</taxon>
        <taxon>Testudines</taxon>
        <taxon>Cryptodira</taxon>
        <taxon>Durocryptodira</taxon>
        <taxon>Testudinoidea</taxon>
        <taxon>Geoemydidae</taxon>
        <taxon>Geoemydinae</taxon>
        <taxon>Mauremys</taxon>
    </lineage>
</organism>
<comment type="caution">
    <text evidence="2">The sequence shown here is derived from an EMBL/GenBank/DDBJ whole genome shotgun (WGS) entry which is preliminary data.</text>
</comment>
<evidence type="ECO:0000256" key="1">
    <source>
        <dbReference type="SAM" id="MobiDB-lite"/>
    </source>
</evidence>
<protein>
    <submittedName>
        <fullName evidence="2">Uncharacterized protein</fullName>
    </submittedName>
</protein>
<reference evidence="2" key="1">
    <citation type="submission" date="2021-09" db="EMBL/GenBank/DDBJ databases">
        <title>The genome of Mauremys mutica provides insights into the evolution of semi-aquatic lifestyle.</title>
        <authorList>
            <person name="Gong S."/>
            <person name="Gao Y."/>
        </authorList>
    </citation>
    <scope>NUCLEOTIDE SEQUENCE</scope>
    <source>
        <strain evidence="2">MM-2020</strain>
        <tissue evidence="2">Muscle</tissue>
    </source>
</reference>
<feature type="compositionally biased region" description="Polar residues" evidence="1">
    <location>
        <begin position="1"/>
        <end position="11"/>
    </location>
</feature>
<accession>A0A9D4AUI7</accession>
<gene>
    <name evidence="2" type="ORF">KIL84_013686</name>
</gene>
<dbReference type="Proteomes" id="UP000827986">
    <property type="component" value="Unassembled WGS sequence"/>
</dbReference>
<keyword evidence="3" id="KW-1185">Reference proteome</keyword>
<dbReference type="EMBL" id="JAHDVG010000485">
    <property type="protein sequence ID" value="KAH1169096.1"/>
    <property type="molecule type" value="Genomic_DNA"/>
</dbReference>
<evidence type="ECO:0000313" key="3">
    <source>
        <dbReference type="Proteomes" id="UP000827986"/>
    </source>
</evidence>
<name>A0A9D4AUI7_9SAUR</name>
<sequence length="69" mass="7416">MTEWGSVSGSAARTGLCRTSGASASSRHNEAGAITGRAEGANYYIEHQLKWEMLQNLALPKEKKEGSFS</sequence>
<feature type="region of interest" description="Disordered" evidence="1">
    <location>
        <begin position="1"/>
        <end position="32"/>
    </location>
</feature>
<proteinExistence type="predicted"/>
<dbReference type="AlphaFoldDB" id="A0A9D4AUI7"/>